<organism evidence="1">
    <name type="scientific">Burkholderia contaminans</name>
    <dbReference type="NCBI Taxonomy" id="488447"/>
    <lineage>
        <taxon>Bacteria</taxon>
        <taxon>Pseudomonadati</taxon>
        <taxon>Pseudomonadota</taxon>
        <taxon>Betaproteobacteria</taxon>
        <taxon>Burkholderiales</taxon>
        <taxon>Burkholderiaceae</taxon>
        <taxon>Burkholderia</taxon>
        <taxon>Burkholderia cepacia complex</taxon>
    </lineage>
</organism>
<proteinExistence type="predicted"/>
<accession>A0A250LIR6</accession>
<dbReference type="AlphaFoldDB" id="A0A250LIR6"/>
<reference evidence="1" key="2">
    <citation type="journal article" date="2017" name="Genome Announc.">
        <title>High-Quality Draft Genome Sequence of Burkholderia contaminans CH-1, a Gram-Negative Bacterium That Metabolizes 2-Azahypoxanthine, a Plant Growth-Regulating Compound.</title>
        <authorList>
            <person name="Choi J.-H."/>
            <person name="Sugiura H."/>
            <person name="Moriuchi R."/>
            <person name="Kawagishi H."/>
            <person name="Dohra H."/>
        </authorList>
    </citation>
    <scope>NUCLEOTIDE SEQUENCE</scope>
    <source>
        <strain evidence="1">CH-1</strain>
    </source>
</reference>
<gene>
    <name evidence="1" type="ORF">BCCH1_69800</name>
</gene>
<reference evidence="1" key="1">
    <citation type="journal article" date="2016" name="Biosci. Biotechnol. Biochem.">
        <title>Bioconversion of AHX to AOH by resting cells of Burkholderia contaminans CH-1.</title>
        <authorList>
            <person name="Choi J.H."/>
            <person name="Kikuchi A."/>
            <person name="Pumkaeo P."/>
            <person name="Hirai H."/>
            <person name="Tokuyama S."/>
            <person name="Kawagishi H."/>
        </authorList>
    </citation>
    <scope>NUCLEOTIDE SEQUENCE</scope>
    <source>
        <strain evidence="1">CH-1</strain>
    </source>
</reference>
<dbReference type="EMBL" id="AP018359">
    <property type="protein sequence ID" value="BBA44476.1"/>
    <property type="molecule type" value="Genomic_DNA"/>
</dbReference>
<sequence length="152" mass="16546">MVIEMRAMNAREIVGAERLRQVEADHFGAERCIERHDVEVLRRNVRPRCGRMPGGKRCVVADGGSRHGTAPDSVKTRIYECVPDGVNEAIPIRLSAALIKIAAPAYGAAAGGGLTCENGRPRPLSRLRRRVGYVHGAFRIPDVDQPILVADA</sequence>
<name>A0A250LIR6_9BURK</name>
<protein>
    <submittedName>
        <fullName evidence="1">Uncharacterized protein</fullName>
    </submittedName>
</protein>
<evidence type="ECO:0000313" key="1">
    <source>
        <dbReference type="EMBL" id="BBA44476.1"/>
    </source>
</evidence>